<dbReference type="Pfam" id="PF00440">
    <property type="entry name" value="TetR_N"/>
    <property type="match status" value="1"/>
</dbReference>
<dbReference type="Gene3D" id="1.10.357.10">
    <property type="entry name" value="Tetracycline Repressor, domain 2"/>
    <property type="match status" value="1"/>
</dbReference>
<dbReference type="SUPFAM" id="SSF46689">
    <property type="entry name" value="Homeodomain-like"/>
    <property type="match status" value="1"/>
</dbReference>
<dbReference type="EMBL" id="FQVU01000002">
    <property type="protein sequence ID" value="SHG03909.1"/>
    <property type="molecule type" value="Genomic_DNA"/>
</dbReference>
<dbReference type="PANTHER" id="PTHR30055:SF226">
    <property type="entry name" value="HTH-TYPE TRANSCRIPTIONAL REGULATOR PKSA"/>
    <property type="match status" value="1"/>
</dbReference>
<evidence type="ECO:0000313" key="7">
    <source>
        <dbReference type="Proteomes" id="UP000186132"/>
    </source>
</evidence>
<dbReference type="AlphaFoldDB" id="A0A1M5GJK9"/>
<dbReference type="PRINTS" id="PR00455">
    <property type="entry name" value="HTHTETR"/>
</dbReference>
<feature type="domain" description="HTH tetR-type" evidence="5">
    <location>
        <begin position="10"/>
        <end position="70"/>
    </location>
</feature>
<dbReference type="PROSITE" id="PS50977">
    <property type="entry name" value="HTH_TETR_2"/>
    <property type="match status" value="1"/>
</dbReference>
<evidence type="ECO:0000256" key="4">
    <source>
        <dbReference type="PROSITE-ProRule" id="PRU00335"/>
    </source>
</evidence>
<keyword evidence="7" id="KW-1185">Reference proteome</keyword>
<dbReference type="Proteomes" id="UP000186132">
    <property type="component" value="Unassembled WGS sequence"/>
</dbReference>
<feature type="DNA-binding region" description="H-T-H motif" evidence="4">
    <location>
        <begin position="33"/>
        <end position="52"/>
    </location>
</feature>
<dbReference type="FunFam" id="1.10.10.60:FF:000141">
    <property type="entry name" value="TetR family transcriptional regulator"/>
    <property type="match status" value="1"/>
</dbReference>
<gene>
    <name evidence="6" type="ORF">SAMN05443575_1198</name>
</gene>
<dbReference type="PROSITE" id="PS01081">
    <property type="entry name" value="HTH_TETR_1"/>
    <property type="match status" value="1"/>
</dbReference>
<evidence type="ECO:0000259" key="5">
    <source>
        <dbReference type="PROSITE" id="PS50977"/>
    </source>
</evidence>
<dbReference type="InterPro" id="IPR050109">
    <property type="entry name" value="HTH-type_TetR-like_transc_reg"/>
</dbReference>
<keyword evidence="3" id="KW-0804">Transcription</keyword>
<organism evidence="6 7">
    <name type="scientific">Jatrophihabitans endophyticus</name>
    <dbReference type="NCBI Taxonomy" id="1206085"/>
    <lineage>
        <taxon>Bacteria</taxon>
        <taxon>Bacillati</taxon>
        <taxon>Actinomycetota</taxon>
        <taxon>Actinomycetes</taxon>
        <taxon>Jatrophihabitantales</taxon>
        <taxon>Jatrophihabitantaceae</taxon>
        <taxon>Jatrophihabitans</taxon>
    </lineage>
</organism>
<reference evidence="6 7" key="1">
    <citation type="submission" date="2016-11" db="EMBL/GenBank/DDBJ databases">
        <authorList>
            <person name="Jaros S."/>
            <person name="Januszkiewicz K."/>
            <person name="Wedrychowicz H."/>
        </authorList>
    </citation>
    <scope>NUCLEOTIDE SEQUENCE [LARGE SCALE GENOMIC DNA]</scope>
    <source>
        <strain evidence="6 7">DSM 45627</strain>
    </source>
</reference>
<evidence type="ECO:0000256" key="2">
    <source>
        <dbReference type="ARBA" id="ARBA00023125"/>
    </source>
</evidence>
<dbReference type="STRING" id="1206085.SAMN05443575_1198"/>
<dbReference type="GO" id="GO:0003700">
    <property type="term" value="F:DNA-binding transcription factor activity"/>
    <property type="evidence" value="ECO:0007669"/>
    <property type="project" value="TreeGrafter"/>
</dbReference>
<dbReference type="GO" id="GO:0045892">
    <property type="term" value="P:negative regulation of DNA-templated transcription"/>
    <property type="evidence" value="ECO:0007669"/>
    <property type="project" value="UniProtKB-ARBA"/>
</dbReference>
<sequence>MIGTKGVPRAEREGQIVAAAIAEFARAGYNGASMLEIARQAGISKPLVYQYFGSKDGMFLVCLREVGGGLLARLDEAELAVDDTVASRIYPLRAMFAALAPQREAWRLLFDATVPLHGPIADVADEYRSRLTTLAAGGSARFLRARGNRSRADASALTSVWLGLVNSLVTWWLEHPEESAAAMTARCERLLGAILT</sequence>
<evidence type="ECO:0000256" key="1">
    <source>
        <dbReference type="ARBA" id="ARBA00023015"/>
    </source>
</evidence>
<keyword evidence="1" id="KW-0805">Transcription regulation</keyword>
<dbReference type="InterPro" id="IPR001647">
    <property type="entry name" value="HTH_TetR"/>
</dbReference>
<dbReference type="InterPro" id="IPR023772">
    <property type="entry name" value="DNA-bd_HTH_TetR-type_CS"/>
</dbReference>
<name>A0A1M5GJK9_9ACTN</name>
<dbReference type="PANTHER" id="PTHR30055">
    <property type="entry name" value="HTH-TYPE TRANSCRIPTIONAL REGULATOR RUTR"/>
    <property type="match status" value="1"/>
</dbReference>
<proteinExistence type="predicted"/>
<dbReference type="InterPro" id="IPR009057">
    <property type="entry name" value="Homeodomain-like_sf"/>
</dbReference>
<evidence type="ECO:0000313" key="6">
    <source>
        <dbReference type="EMBL" id="SHG03909.1"/>
    </source>
</evidence>
<accession>A0A1M5GJK9</accession>
<dbReference type="GO" id="GO:0000976">
    <property type="term" value="F:transcription cis-regulatory region binding"/>
    <property type="evidence" value="ECO:0007669"/>
    <property type="project" value="TreeGrafter"/>
</dbReference>
<keyword evidence="2 4" id="KW-0238">DNA-binding</keyword>
<evidence type="ECO:0000256" key="3">
    <source>
        <dbReference type="ARBA" id="ARBA00023163"/>
    </source>
</evidence>
<protein>
    <submittedName>
        <fullName evidence="6">Transcriptional regulator, TetR family</fullName>
    </submittedName>
</protein>